<evidence type="ECO:0000313" key="5">
    <source>
        <dbReference type="EMBL" id="KAK7870803.1"/>
    </source>
</evidence>
<feature type="signal peptide" evidence="4">
    <location>
        <begin position="1"/>
        <end position="16"/>
    </location>
</feature>
<dbReference type="PANTHER" id="PTHR10380">
    <property type="entry name" value="CUTICLE PROTEIN"/>
    <property type="match status" value="1"/>
</dbReference>
<dbReference type="InterPro" id="IPR000618">
    <property type="entry name" value="Insect_cuticle"/>
</dbReference>
<evidence type="ECO:0000256" key="3">
    <source>
        <dbReference type="PROSITE-ProRule" id="PRU00497"/>
    </source>
</evidence>
<name>A0AAN9VV34_9ORTH</name>
<keyword evidence="2" id="KW-0873">Pyrrolidone carboxylic acid</keyword>
<evidence type="ECO:0008006" key="7">
    <source>
        <dbReference type="Google" id="ProtNLM"/>
    </source>
</evidence>
<dbReference type="PROSITE" id="PS51155">
    <property type="entry name" value="CHIT_BIND_RR_2"/>
    <property type="match status" value="1"/>
</dbReference>
<dbReference type="InterPro" id="IPR031311">
    <property type="entry name" value="CHIT_BIND_RR_consensus"/>
</dbReference>
<proteinExistence type="predicted"/>
<dbReference type="GO" id="GO:0062129">
    <property type="term" value="C:chitin-based extracellular matrix"/>
    <property type="evidence" value="ECO:0007669"/>
    <property type="project" value="TreeGrafter"/>
</dbReference>
<dbReference type="PANTHER" id="PTHR10380:SF196">
    <property type="entry name" value="CUTICULAR PROTEIN 72EA"/>
    <property type="match status" value="1"/>
</dbReference>
<organism evidence="5 6">
    <name type="scientific">Gryllus longicercus</name>
    <dbReference type="NCBI Taxonomy" id="2509291"/>
    <lineage>
        <taxon>Eukaryota</taxon>
        <taxon>Metazoa</taxon>
        <taxon>Ecdysozoa</taxon>
        <taxon>Arthropoda</taxon>
        <taxon>Hexapoda</taxon>
        <taxon>Insecta</taxon>
        <taxon>Pterygota</taxon>
        <taxon>Neoptera</taxon>
        <taxon>Polyneoptera</taxon>
        <taxon>Orthoptera</taxon>
        <taxon>Ensifera</taxon>
        <taxon>Gryllidea</taxon>
        <taxon>Grylloidea</taxon>
        <taxon>Gryllidae</taxon>
        <taxon>Gryllinae</taxon>
        <taxon>Gryllus</taxon>
    </lineage>
</organism>
<gene>
    <name evidence="5" type="ORF">R5R35_005466</name>
</gene>
<evidence type="ECO:0000313" key="6">
    <source>
        <dbReference type="Proteomes" id="UP001378592"/>
    </source>
</evidence>
<dbReference type="Pfam" id="PF00379">
    <property type="entry name" value="Chitin_bind_4"/>
    <property type="match status" value="1"/>
</dbReference>
<dbReference type="Proteomes" id="UP001378592">
    <property type="component" value="Unassembled WGS sequence"/>
</dbReference>
<sequence>MKLLVVLSGLLACAFGQVYYYSNPYTHFAPYSAIAPLTAPYAPVRYAPAPVRYSPAPVVAAAPIVTPVSSQFRAQDELGQFTFATAGDNQARVETGLLDGSVRGAYSYIDANGKLINVQYLADNNGFRVLGANNLPEAPAANPLKGPEPVKDTPEVVAARAEFQKQFAEAAAAAAAAPEHSQSRRKRQVLLTPFAAPLHVPAVGKATVRVQQFEPVAGAKVPASTQKVELKESDKEVAVPLAYAAAPAPAAYVAAAPHVYSVAAPHVYSPVPQVYSAAPQVYGVAPQVLAAPAPAPSLAKATVKVQQYEPVEAKVPASTQKVELKETEQEVVAPIAYSHLPYYNIFG</sequence>
<dbReference type="AlphaFoldDB" id="A0AAN9VV34"/>
<accession>A0AAN9VV34</accession>
<dbReference type="EMBL" id="JAZDUA010000052">
    <property type="protein sequence ID" value="KAK7870803.1"/>
    <property type="molecule type" value="Genomic_DNA"/>
</dbReference>
<evidence type="ECO:0000256" key="1">
    <source>
        <dbReference type="ARBA" id="ARBA00022460"/>
    </source>
</evidence>
<evidence type="ECO:0000256" key="4">
    <source>
        <dbReference type="SAM" id="SignalP"/>
    </source>
</evidence>
<keyword evidence="6" id="KW-1185">Reference proteome</keyword>
<feature type="chain" id="PRO_5042953561" description="Cuticular protein" evidence="4">
    <location>
        <begin position="17"/>
        <end position="347"/>
    </location>
</feature>
<dbReference type="PROSITE" id="PS00233">
    <property type="entry name" value="CHIT_BIND_RR_1"/>
    <property type="match status" value="1"/>
</dbReference>
<keyword evidence="4" id="KW-0732">Signal</keyword>
<dbReference type="InterPro" id="IPR050468">
    <property type="entry name" value="Cuticle_Struct_Prot"/>
</dbReference>
<evidence type="ECO:0000256" key="2">
    <source>
        <dbReference type="ARBA" id="ARBA00023283"/>
    </source>
</evidence>
<reference evidence="5 6" key="1">
    <citation type="submission" date="2024-03" db="EMBL/GenBank/DDBJ databases">
        <title>The genome assembly and annotation of the cricket Gryllus longicercus Weissman &amp; Gray.</title>
        <authorList>
            <person name="Szrajer S."/>
            <person name="Gray D."/>
            <person name="Ylla G."/>
        </authorList>
    </citation>
    <scope>NUCLEOTIDE SEQUENCE [LARGE SCALE GENOMIC DNA]</scope>
    <source>
        <strain evidence="5">DAG 2021-001</strain>
        <tissue evidence="5">Whole body minus gut</tissue>
    </source>
</reference>
<protein>
    <recommendedName>
        <fullName evidence="7">Cuticular protein</fullName>
    </recommendedName>
</protein>
<keyword evidence="1 3" id="KW-0193">Cuticle</keyword>
<comment type="caution">
    <text evidence="5">The sequence shown here is derived from an EMBL/GenBank/DDBJ whole genome shotgun (WGS) entry which is preliminary data.</text>
</comment>
<dbReference type="GO" id="GO:0008010">
    <property type="term" value="F:structural constituent of chitin-based larval cuticle"/>
    <property type="evidence" value="ECO:0007669"/>
    <property type="project" value="TreeGrafter"/>
</dbReference>